<keyword evidence="2" id="KW-1133">Transmembrane helix</keyword>
<keyword evidence="2" id="KW-0812">Transmembrane</keyword>
<feature type="transmembrane region" description="Helical" evidence="2">
    <location>
        <begin position="227"/>
        <end position="248"/>
    </location>
</feature>
<gene>
    <name evidence="4" type="ORF">C2S53_018388</name>
</gene>
<proteinExistence type="predicted"/>
<accession>A0AAD4IMA8</accession>
<dbReference type="PANTHER" id="PTHR31080">
    <property type="entry name" value="PECTINESTERASE INHIBITOR-LIKE"/>
    <property type="match status" value="1"/>
</dbReference>
<organism evidence="4 5">
    <name type="scientific">Perilla frutescens var. hirtella</name>
    <name type="common">Perilla citriodora</name>
    <name type="synonym">Perilla setoyensis</name>
    <dbReference type="NCBI Taxonomy" id="608512"/>
    <lineage>
        <taxon>Eukaryota</taxon>
        <taxon>Viridiplantae</taxon>
        <taxon>Streptophyta</taxon>
        <taxon>Embryophyta</taxon>
        <taxon>Tracheophyta</taxon>
        <taxon>Spermatophyta</taxon>
        <taxon>Magnoliopsida</taxon>
        <taxon>eudicotyledons</taxon>
        <taxon>Gunneridae</taxon>
        <taxon>Pentapetalae</taxon>
        <taxon>asterids</taxon>
        <taxon>lamiids</taxon>
        <taxon>Lamiales</taxon>
        <taxon>Lamiaceae</taxon>
        <taxon>Nepetoideae</taxon>
        <taxon>Elsholtzieae</taxon>
        <taxon>Perilla</taxon>
    </lineage>
</organism>
<reference evidence="4 5" key="1">
    <citation type="journal article" date="2021" name="Nat. Commun.">
        <title>Incipient diploidization of the medicinal plant Perilla within 10,000 years.</title>
        <authorList>
            <person name="Zhang Y."/>
            <person name="Shen Q."/>
            <person name="Leng L."/>
            <person name="Zhang D."/>
            <person name="Chen S."/>
            <person name="Shi Y."/>
            <person name="Ning Z."/>
            <person name="Chen S."/>
        </authorList>
    </citation>
    <scope>NUCLEOTIDE SEQUENCE [LARGE SCALE GENOMIC DNA]</scope>
    <source>
        <strain evidence="5">cv. PC099</strain>
    </source>
</reference>
<dbReference type="Proteomes" id="UP001190926">
    <property type="component" value="Unassembled WGS sequence"/>
</dbReference>
<keyword evidence="1" id="KW-0732">Signal</keyword>
<evidence type="ECO:0000313" key="5">
    <source>
        <dbReference type="Proteomes" id="UP001190926"/>
    </source>
</evidence>
<evidence type="ECO:0000259" key="3">
    <source>
        <dbReference type="Pfam" id="PF04043"/>
    </source>
</evidence>
<protein>
    <recommendedName>
        <fullName evidence="3">Pectinesterase inhibitor domain-containing protein</fullName>
    </recommendedName>
</protein>
<dbReference type="EMBL" id="SDAM02029641">
    <property type="protein sequence ID" value="KAH6755072.1"/>
    <property type="molecule type" value="Genomic_DNA"/>
</dbReference>
<dbReference type="GO" id="GO:0004857">
    <property type="term" value="F:enzyme inhibitor activity"/>
    <property type="evidence" value="ECO:0007669"/>
    <property type="project" value="InterPro"/>
</dbReference>
<feature type="transmembrane region" description="Helical" evidence="2">
    <location>
        <begin position="21"/>
        <end position="42"/>
    </location>
</feature>
<evidence type="ECO:0000313" key="4">
    <source>
        <dbReference type="EMBL" id="KAH6755072.1"/>
    </source>
</evidence>
<evidence type="ECO:0000256" key="2">
    <source>
        <dbReference type="SAM" id="Phobius"/>
    </source>
</evidence>
<feature type="domain" description="Pectinesterase inhibitor" evidence="3">
    <location>
        <begin position="59"/>
        <end position="168"/>
    </location>
</feature>
<keyword evidence="2" id="KW-0472">Membrane</keyword>
<dbReference type="Gene3D" id="1.20.140.40">
    <property type="entry name" value="Invertase/pectin methylesterase inhibitor family protein"/>
    <property type="match status" value="1"/>
</dbReference>
<dbReference type="SUPFAM" id="SSF101148">
    <property type="entry name" value="Plant invertase/pectin methylesterase inhibitor"/>
    <property type="match status" value="1"/>
</dbReference>
<keyword evidence="5" id="KW-1185">Reference proteome</keyword>
<sequence length="251" mass="27672">MDSSDLILKEDKLASIRKRNKTLIIIFFSLIIVLALITGRTITSLVQNINTKSLQSNRAIQEFCSPFGFRTACIESLSSAIRPPPNASPNQILLLSLEFSLSKISDIVSSTRSELALSNCSSSLSHAAGQLNSILEILRIDPDVESYDRVNMTAWISAAAEDLAACANLNLGKAGSEAAMKLDDVATVVGYSKDFVANCDVVNAQFRNQIMGNENYRSWRDEVVENLITVSLFGSQYFVLIFLFCLLLRIY</sequence>
<dbReference type="InterPro" id="IPR035513">
    <property type="entry name" value="Invertase/methylesterase_inhib"/>
</dbReference>
<dbReference type="Pfam" id="PF04043">
    <property type="entry name" value="PMEI"/>
    <property type="match status" value="1"/>
</dbReference>
<name>A0AAD4IMA8_PERFH</name>
<dbReference type="InterPro" id="IPR051955">
    <property type="entry name" value="PME_Inhibitor"/>
</dbReference>
<dbReference type="AlphaFoldDB" id="A0AAD4IMA8"/>
<comment type="caution">
    <text evidence="4">The sequence shown here is derived from an EMBL/GenBank/DDBJ whole genome shotgun (WGS) entry which is preliminary data.</text>
</comment>
<dbReference type="PANTHER" id="PTHR31080:SF296">
    <property type="entry name" value="OS05G0360900 PROTEIN"/>
    <property type="match status" value="1"/>
</dbReference>
<evidence type="ECO:0000256" key="1">
    <source>
        <dbReference type="ARBA" id="ARBA00022729"/>
    </source>
</evidence>
<dbReference type="InterPro" id="IPR006501">
    <property type="entry name" value="Pectinesterase_inhib_dom"/>
</dbReference>